<dbReference type="KEGG" id="doa:AXF15_08810"/>
<evidence type="ECO:0008006" key="3">
    <source>
        <dbReference type="Google" id="ProtNLM"/>
    </source>
</evidence>
<dbReference type="EMBL" id="CP014230">
    <property type="protein sequence ID" value="AMD93191.1"/>
    <property type="molecule type" value="Genomic_DNA"/>
</dbReference>
<keyword evidence="2" id="KW-1185">Reference proteome</keyword>
<sequence length="135" mass="14637">MRFEEKILMEAPAEKVFSLYADVPGWSSWDPDVTSASVSGSFTTGTLRPPEGPEAKITFTEVAPGRSFTIEGSLPLCVMRFEHELLPMAGKNQSVHRVSFSGLLSPLFGRLAGSRIQAGLPRTLKGLKRAAERSG</sequence>
<accession>A0A0X8JQX3</accession>
<organism evidence="1 2">
    <name type="scientific">Desulfomicrobium orale DSM 12838</name>
    <dbReference type="NCBI Taxonomy" id="888061"/>
    <lineage>
        <taxon>Bacteria</taxon>
        <taxon>Pseudomonadati</taxon>
        <taxon>Thermodesulfobacteriota</taxon>
        <taxon>Desulfovibrionia</taxon>
        <taxon>Desulfovibrionales</taxon>
        <taxon>Desulfomicrobiaceae</taxon>
        <taxon>Desulfomicrobium</taxon>
    </lineage>
</organism>
<dbReference type="Gene3D" id="3.30.530.20">
    <property type="match status" value="1"/>
</dbReference>
<dbReference type="SUPFAM" id="SSF55961">
    <property type="entry name" value="Bet v1-like"/>
    <property type="match status" value="1"/>
</dbReference>
<evidence type="ECO:0000313" key="1">
    <source>
        <dbReference type="EMBL" id="AMD93191.1"/>
    </source>
</evidence>
<dbReference type="InterPro" id="IPR023393">
    <property type="entry name" value="START-like_dom_sf"/>
</dbReference>
<gene>
    <name evidence="1" type="ORF">AXF15_08810</name>
</gene>
<dbReference type="Proteomes" id="UP000063964">
    <property type="component" value="Chromosome"/>
</dbReference>
<dbReference type="STRING" id="888061.AXF15_08810"/>
<dbReference type="OrthoDB" id="9810827at2"/>
<dbReference type="AlphaFoldDB" id="A0A0X8JQX3"/>
<name>A0A0X8JQX3_9BACT</name>
<dbReference type="InterPro" id="IPR019587">
    <property type="entry name" value="Polyketide_cyclase/dehydratase"/>
</dbReference>
<protein>
    <recommendedName>
        <fullName evidence="3">Polyketide cyclase</fullName>
    </recommendedName>
</protein>
<dbReference type="Pfam" id="PF10604">
    <property type="entry name" value="Polyketide_cyc2"/>
    <property type="match status" value="1"/>
</dbReference>
<reference evidence="2" key="1">
    <citation type="submission" date="2016-02" db="EMBL/GenBank/DDBJ databases">
        <authorList>
            <person name="Holder M.E."/>
            <person name="Ajami N.J."/>
            <person name="Petrosino J.F."/>
        </authorList>
    </citation>
    <scope>NUCLEOTIDE SEQUENCE [LARGE SCALE GENOMIC DNA]</scope>
    <source>
        <strain evidence="2">DSM 12838</strain>
    </source>
</reference>
<proteinExistence type="predicted"/>
<dbReference type="RefSeq" id="WP_066606190.1">
    <property type="nucleotide sequence ID" value="NZ_CP014230.1"/>
</dbReference>
<evidence type="ECO:0000313" key="2">
    <source>
        <dbReference type="Proteomes" id="UP000063964"/>
    </source>
</evidence>